<dbReference type="GO" id="GO:0000014">
    <property type="term" value="F:single-stranded DNA endodeoxyribonuclease activity"/>
    <property type="evidence" value="ECO:0007669"/>
    <property type="project" value="TreeGrafter"/>
</dbReference>
<dbReference type="GO" id="GO:0042800">
    <property type="term" value="F:histone H3K4 methyltransferase activity"/>
    <property type="evidence" value="ECO:0007669"/>
    <property type="project" value="TreeGrafter"/>
</dbReference>
<dbReference type="Proteomes" id="UP001258017">
    <property type="component" value="Unassembled WGS sequence"/>
</dbReference>
<keyword evidence="3" id="KW-1185">Reference proteome</keyword>
<dbReference type="GO" id="GO:0035861">
    <property type="term" value="C:site of double-strand break"/>
    <property type="evidence" value="ECO:0007669"/>
    <property type="project" value="TreeGrafter"/>
</dbReference>
<evidence type="ECO:0000259" key="1">
    <source>
        <dbReference type="Pfam" id="PF17906"/>
    </source>
</evidence>
<sequence length="107" mass="12219">MEASKLHIRHVFLWEFHQSNSATTAANKLCVIYGLDTISVSQGQRWFQQFRSGNHSLEDESRLGRLQEFDDDLLRTVGNGHTCAPSGDRDNHDRYVSKALTSRIDLD</sequence>
<dbReference type="GO" id="GO:0046975">
    <property type="term" value="F:histone H3K36 methyltransferase activity"/>
    <property type="evidence" value="ECO:0007669"/>
    <property type="project" value="TreeGrafter"/>
</dbReference>
<dbReference type="GO" id="GO:0006303">
    <property type="term" value="P:double-strand break repair via nonhomologous end joining"/>
    <property type="evidence" value="ECO:0007669"/>
    <property type="project" value="TreeGrafter"/>
</dbReference>
<protein>
    <recommendedName>
        <fullName evidence="1">Mos1 transposase HTH domain-containing protein</fullName>
    </recommendedName>
</protein>
<accession>A0AAD9RDZ7</accession>
<dbReference type="Gene3D" id="1.10.10.1450">
    <property type="match status" value="1"/>
</dbReference>
<dbReference type="GO" id="GO:0015074">
    <property type="term" value="P:DNA integration"/>
    <property type="evidence" value="ECO:0007669"/>
    <property type="project" value="TreeGrafter"/>
</dbReference>
<gene>
    <name evidence="2" type="ORF">KPH14_012172</name>
</gene>
<dbReference type="EMBL" id="JAIFRP010000761">
    <property type="protein sequence ID" value="KAK2577948.1"/>
    <property type="molecule type" value="Genomic_DNA"/>
</dbReference>
<name>A0AAD9RDZ7_9HYME</name>
<feature type="domain" description="Mos1 transposase HTH" evidence="1">
    <location>
        <begin position="5"/>
        <end position="54"/>
    </location>
</feature>
<dbReference type="PANTHER" id="PTHR46060:SF2">
    <property type="entry name" value="HISTONE-LYSINE N-METHYLTRANSFERASE SETMAR"/>
    <property type="match status" value="1"/>
</dbReference>
<evidence type="ECO:0000313" key="2">
    <source>
        <dbReference type="EMBL" id="KAK2577948.1"/>
    </source>
</evidence>
<comment type="caution">
    <text evidence="2">The sequence shown here is derived from an EMBL/GenBank/DDBJ whole genome shotgun (WGS) entry which is preliminary data.</text>
</comment>
<dbReference type="InterPro" id="IPR052709">
    <property type="entry name" value="Transposase-MT_Hybrid"/>
</dbReference>
<dbReference type="GO" id="GO:0005634">
    <property type="term" value="C:nucleus"/>
    <property type="evidence" value="ECO:0007669"/>
    <property type="project" value="TreeGrafter"/>
</dbReference>
<dbReference type="PANTHER" id="PTHR46060">
    <property type="entry name" value="MARINER MOS1 TRANSPOSASE-LIKE PROTEIN"/>
    <property type="match status" value="1"/>
</dbReference>
<dbReference type="GO" id="GO:0003690">
    <property type="term" value="F:double-stranded DNA binding"/>
    <property type="evidence" value="ECO:0007669"/>
    <property type="project" value="TreeGrafter"/>
</dbReference>
<dbReference type="GO" id="GO:0000793">
    <property type="term" value="C:condensed chromosome"/>
    <property type="evidence" value="ECO:0007669"/>
    <property type="project" value="TreeGrafter"/>
</dbReference>
<proteinExistence type="predicted"/>
<dbReference type="GO" id="GO:0000729">
    <property type="term" value="P:DNA double-strand break processing"/>
    <property type="evidence" value="ECO:0007669"/>
    <property type="project" value="TreeGrafter"/>
</dbReference>
<dbReference type="GO" id="GO:0044774">
    <property type="term" value="P:mitotic DNA integrity checkpoint signaling"/>
    <property type="evidence" value="ECO:0007669"/>
    <property type="project" value="TreeGrafter"/>
</dbReference>
<reference evidence="2" key="2">
    <citation type="journal article" date="2023" name="Commun. Biol.">
        <title>Intrasexual cuticular hydrocarbon dimorphism in a wasp sheds light on hydrocarbon biosynthesis genes in Hymenoptera.</title>
        <authorList>
            <person name="Moris V.C."/>
            <person name="Podsiadlowski L."/>
            <person name="Martin S."/>
            <person name="Oeyen J.P."/>
            <person name="Donath A."/>
            <person name="Petersen M."/>
            <person name="Wilbrandt J."/>
            <person name="Misof B."/>
            <person name="Liedtke D."/>
            <person name="Thamm M."/>
            <person name="Scheiner R."/>
            <person name="Schmitt T."/>
            <person name="Niehuis O."/>
        </authorList>
    </citation>
    <scope>NUCLEOTIDE SEQUENCE</scope>
    <source>
        <strain evidence="2">GBR_01_08_01A</strain>
    </source>
</reference>
<dbReference type="InterPro" id="IPR041426">
    <property type="entry name" value="Mos1_HTH"/>
</dbReference>
<dbReference type="Pfam" id="PF17906">
    <property type="entry name" value="HTH_48"/>
    <property type="match status" value="1"/>
</dbReference>
<dbReference type="GO" id="GO:0003697">
    <property type="term" value="F:single-stranded DNA binding"/>
    <property type="evidence" value="ECO:0007669"/>
    <property type="project" value="TreeGrafter"/>
</dbReference>
<organism evidence="2 3">
    <name type="scientific">Odynerus spinipes</name>
    <dbReference type="NCBI Taxonomy" id="1348599"/>
    <lineage>
        <taxon>Eukaryota</taxon>
        <taxon>Metazoa</taxon>
        <taxon>Ecdysozoa</taxon>
        <taxon>Arthropoda</taxon>
        <taxon>Hexapoda</taxon>
        <taxon>Insecta</taxon>
        <taxon>Pterygota</taxon>
        <taxon>Neoptera</taxon>
        <taxon>Endopterygota</taxon>
        <taxon>Hymenoptera</taxon>
        <taxon>Apocrita</taxon>
        <taxon>Aculeata</taxon>
        <taxon>Vespoidea</taxon>
        <taxon>Vespidae</taxon>
        <taxon>Eumeninae</taxon>
        <taxon>Odynerus</taxon>
    </lineage>
</organism>
<evidence type="ECO:0000313" key="3">
    <source>
        <dbReference type="Proteomes" id="UP001258017"/>
    </source>
</evidence>
<dbReference type="AlphaFoldDB" id="A0AAD9RDZ7"/>
<reference evidence="2" key="1">
    <citation type="submission" date="2021-08" db="EMBL/GenBank/DDBJ databases">
        <authorList>
            <person name="Misof B."/>
            <person name="Oliver O."/>
            <person name="Podsiadlowski L."/>
            <person name="Donath A."/>
            <person name="Peters R."/>
            <person name="Mayer C."/>
            <person name="Rust J."/>
            <person name="Gunkel S."/>
            <person name="Lesny P."/>
            <person name="Martin S."/>
            <person name="Oeyen J.P."/>
            <person name="Petersen M."/>
            <person name="Panagiotis P."/>
            <person name="Wilbrandt J."/>
            <person name="Tanja T."/>
        </authorList>
    </citation>
    <scope>NUCLEOTIDE SEQUENCE</scope>
    <source>
        <strain evidence="2">GBR_01_08_01A</strain>
        <tissue evidence="2">Thorax + abdomen</tissue>
    </source>
</reference>
<dbReference type="GO" id="GO:0031297">
    <property type="term" value="P:replication fork processing"/>
    <property type="evidence" value="ECO:0007669"/>
    <property type="project" value="TreeGrafter"/>
</dbReference>
<dbReference type="GO" id="GO:0044547">
    <property type="term" value="F:DNA topoisomerase binding"/>
    <property type="evidence" value="ECO:0007669"/>
    <property type="project" value="TreeGrafter"/>
</dbReference>